<sequence>MIRSLRNDAVNLLLKYLEKLQPLSEGFIKAVETNAVPLTVKKSKFILSPLEINESVFFVTKGIVRGFVKDEERDITTWISFGNEFIGAIHNPNLEAQPSIEYLQALEETELVEMSNELIHRLYAYYPETNIIGRKILAIQYYEASERSILARIPSAEGRFERFMLNSSHNLNLVPLRYIASYLGMRLETLSRIRNKAAREKSICMA</sequence>
<dbReference type="AlphaFoldDB" id="A0A1H9VC18"/>
<keyword evidence="1" id="KW-0418">Kinase</keyword>
<dbReference type="Proteomes" id="UP000199572">
    <property type="component" value="Unassembled WGS sequence"/>
</dbReference>
<keyword evidence="1" id="KW-0808">Transferase</keyword>
<organism evidence="1 2">
    <name type="scientific">Pedobacter rhizosphaerae</name>
    <dbReference type="NCBI Taxonomy" id="390241"/>
    <lineage>
        <taxon>Bacteria</taxon>
        <taxon>Pseudomonadati</taxon>
        <taxon>Bacteroidota</taxon>
        <taxon>Sphingobacteriia</taxon>
        <taxon>Sphingobacteriales</taxon>
        <taxon>Sphingobacteriaceae</taxon>
        <taxon>Pedobacter</taxon>
    </lineage>
</organism>
<dbReference type="SUPFAM" id="SSF51206">
    <property type="entry name" value="cAMP-binding domain-like"/>
    <property type="match status" value="1"/>
</dbReference>
<dbReference type="Gene3D" id="2.60.120.10">
    <property type="entry name" value="Jelly Rolls"/>
    <property type="match status" value="1"/>
</dbReference>
<evidence type="ECO:0000313" key="2">
    <source>
        <dbReference type="Proteomes" id="UP000199572"/>
    </source>
</evidence>
<dbReference type="OrthoDB" id="752588at2"/>
<dbReference type="RefSeq" id="WP_090888506.1">
    <property type="nucleotide sequence ID" value="NZ_FOGG01000040.1"/>
</dbReference>
<gene>
    <name evidence="1" type="ORF">SAMN04488023_14026</name>
</gene>
<evidence type="ECO:0000313" key="1">
    <source>
        <dbReference type="EMBL" id="SES18777.1"/>
    </source>
</evidence>
<dbReference type="EMBL" id="FOGG01000040">
    <property type="protein sequence ID" value="SES18777.1"/>
    <property type="molecule type" value="Genomic_DNA"/>
</dbReference>
<dbReference type="InterPro" id="IPR018490">
    <property type="entry name" value="cNMP-bd_dom_sf"/>
</dbReference>
<protein>
    <submittedName>
        <fullName evidence="1">cAMP-binding domain of CRP or a regulatory subunit of cAMP-dependent protein kinases</fullName>
    </submittedName>
</protein>
<name>A0A1H9VC18_9SPHI</name>
<reference evidence="1 2" key="1">
    <citation type="submission" date="2016-10" db="EMBL/GenBank/DDBJ databases">
        <authorList>
            <person name="de Groot N.N."/>
        </authorList>
    </citation>
    <scope>NUCLEOTIDE SEQUENCE [LARGE SCALE GENOMIC DNA]</scope>
    <source>
        <strain evidence="1 2">DSM 18610</strain>
    </source>
</reference>
<accession>A0A1H9VC18</accession>
<keyword evidence="2" id="KW-1185">Reference proteome</keyword>
<dbReference type="InterPro" id="IPR014710">
    <property type="entry name" value="RmlC-like_jellyroll"/>
</dbReference>
<proteinExistence type="predicted"/>
<dbReference type="GO" id="GO:0016301">
    <property type="term" value="F:kinase activity"/>
    <property type="evidence" value="ECO:0007669"/>
    <property type="project" value="UniProtKB-KW"/>
</dbReference>
<dbReference type="STRING" id="390241.SAMN04488023_14026"/>